<organism evidence="1 2">
    <name type="scientific">Thalassospira mesophila</name>
    <dbReference type="NCBI Taxonomy" id="1293891"/>
    <lineage>
        <taxon>Bacteria</taxon>
        <taxon>Pseudomonadati</taxon>
        <taxon>Pseudomonadota</taxon>
        <taxon>Alphaproteobacteria</taxon>
        <taxon>Rhodospirillales</taxon>
        <taxon>Thalassospiraceae</taxon>
        <taxon>Thalassospira</taxon>
    </lineage>
</organism>
<name>A0A1Y2KZ39_9PROT</name>
<gene>
    <name evidence="1" type="ORF">TMES_15980</name>
</gene>
<dbReference type="EMBL" id="JFKA01000008">
    <property type="protein sequence ID" value="OSQ36961.1"/>
    <property type="molecule type" value="Genomic_DNA"/>
</dbReference>
<sequence>MKHHFPKKQCLHADKIFVLQPAAGLREGLPKQDGFHRITGLRFIEDSPVRPGMTPAMQIRYVAPKAPQTQLRVSLTQSGCNISKFE</sequence>
<proteinExistence type="predicted"/>
<accession>A0A1Y2KZ39</accession>
<reference evidence="1 2" key="1">
    <citation type="submission" date="2014-03" db="EMBL/GenBank/DDBJ databases">
        <title>The draft genome sequence of Thalassospira mesophila JCM 18969.</title>
        <authorList>
            <person name="Lai Q."/>
            <person name="Shao Z."/>
        </authorList>
    </citation>
    <scope>NUCLEOTIDE SEQUENCE [LARGE SCALE GENOMIC DNA]</scope>
    <source>
        <strain evidence="1 2">JCM 18969</strain>
    </source>
</reference>
<comment type="caution">
    <text evidence="1">The sequence shown here is derived from an EMBL/GenBank/DDBJ whole genome shotgun (WGS) entry which is preliminary data.</text>
</comment>
<dbReference type="Proteomes" id="UP000193391">
    <property type="component" value="Unassembled WGS sequence"/>
</dbReference>
<evidence type="ECO:0000313" key="2">
    <source>
        <dbReference type="Proteomes" id="UP000193391"/>
    </source>
</evidence>
<keyword evidence="2" id="KW-1185">Reference proteome</keyword>
<protein>
    <submittedName>
        <fullName evidence="1">Uncharacterized protein</fullName>
    </submittedName>
</protein>
<dbReference type="AlphaFoldDB" id="A0A1Y2KZ39"/>
<evidence type="ECO:0000313" key="1">
    <source>
        <dbReference type="EMBL" id="OSQ36961.1"/>
    </source>
</evidence>